<dbReference type="PANTHER" id="PTHR30137">
    <property type="entry name" value="LUCIFERASE-LIKE MONOOXYGENASE"/>
    <property type="match status" value="1"/>
</dbReference>
<keyword evidence="3" id="KW-1185">Reference proteome</keyword>
<evidence type="ECO:0000313" key="3">
    <source>
        <dbReference type="Proteomes" id="UP000013220"/>
    </source>
</evidence>
<dbReference type="GO" id="GO:0016705">
    <property type="term" value="F:oxidoreductase activity, acting on paired donors, with incorporation or reduction of molecular oxygen"/>
    <property type="evidence" value="ECO:0007669"/>
    <property type="project" value="InterPro"/>
</dbReference>
<comment type="caution">
    <text evidence="2">The sequence shown here is derived from an EMBL/GenBank/DDBJ whole genome shotgun (WGS) entry which is preliminary data.</text>
</comment>
<dbReference type="EMBL" id="AORH01000028">
    <property type="protein sequence ID" value="ENY69209.1"/>
    <property type="molecule type" value="Genomic_DNA"/>
</dbReference>
<dbReference type="SUPFAM" id="SSF51679">
    <property type="entry name" value="Bacterial luciferase-like"/>
    <property type="match status" value="1"/>
</dbReference>
<dbReference type="InterPro" id="IPR050766">
    <property type="entry name" value="Bact_Lucif_Oxidored"/>
</dbReference>
<proteinExistence type="predicted"/>
<evidence type="ECO:0000313" key="2">
    <source>
        <dbReference type="EMBL" id="ENY69209.1"/>
    </source>
</evidence>
<organism evidence="2 3">
    <name type="scientific">Mycoplasmopsis bovigenitalium 51080</name>
    <dbReference type="NCBI Taxonomy" id="1188235"/>
    <lineage>
        <taxon>Bacteria</taxon>
        <taxon>Bacillati</taxon>
        <taxon>Mycoplasmatota</taxon>
        <taxon>Mycoplasmoidales</taxon>
        <taxon>Metamycoplasmataceae</taxon>
        <taxon>Mycoplasmopsis</taxon>
    </lineage>
</organism>
<name>N9TSU5_9BACT</name>
<dbReference type="AlphaFoldDB" id="N9TSU5"/>
<protein>
    <recommendedName>
        <fullName evidence="1">Luciferase-like domain-containing protein</fullName>
    </recommendedName>
</protein>
<dbReference type="Pfam" id="PF00296">
    <property type="entry name" value="Bac_luciferase"/>
    <property type="match status" value="1"/>
</dbReference>
<dbReference type="InterPro" id="IPR036661">
    <property type="entry name" value="Luciferase-like_sf"/>
</dbReference>
<evidence type="ECO:0000259" key="1">
    <source>
        <dbReference type="Pfam" id="PF00296"/>
    </source>
</evidence>
<dbReference type="PANTHER" id="PTHR30137:SF15">
    <property type="entry name" value="BLL6902 PROTEIN"/>
    <property type="match status" value="1"/>
</dbReference>
<dbReference type="STRING" id="1188235.MBVG_4620"/>
<feature type="domain" description="Luciferase-like" evidence="1">
    <location>
        <begin position="12"/>
        <end position="142"/>
    </location>
</feature>
<accession>N9TSU5</accession>
<dbReference type="Proteomes" id="UP000013220">
    <property type="component" value="Unassembled WGS sequence"/>
</dbReference>
<dbReference type="Gene3D" id="3.20.20.30">
    <property type="entry name" value="Luciferase-like domain"/>
    <property type="match status" value="1"/>
</dbReference>
<dbReference type="PATRIC" id="fig|1188235.3.peg.476"/>
<dbReference type="InterPro" id="IPR011251">
    <property type="entry name" value="Luciferase-like_dom"/>
</dbReference>
<dbReference type="OrthoDB" id="9780518at2"/>
<dbReference type="eggNOG" id="COG2141">
    <property type="taxonomic scope" value="Bacteria"/>
</dbReference>
<gene>
    <name evidence="2" type="ORF">MBVG_4620</name>
</gene>
<sequence length="334" mass="38705">MKISVLEHGVLTEKNGYKKTYKNLENLCKLAEDLGFYSFWISEQHDVNALVITNPLILLNHLANKTKKIHIGCGGIMLKHYQPFSIAEQINTLNLLHENRFIFGFGSNASTPKITKLLKSDESNSSFYQKMIETINFVNNTENINIKVNPHIEWRIDPVMLITSEQSAIFAAENKFKIIYGWFLQPIKTYAKTVIQTYIDVYQKKWGFMPQDIGISVNVVAGENDKVIDDNRKALALFRMGQNDWNEFEIFPSGNELNNYSFKPEQKSIFERFYSNIFTIKNELDVKKIDQLCTELKVQHLIIMPTMTNVQDRKIALKNVANYYKLGDKHEKNC</sequence>
<dbReference type="GO" id="GO:0005829">
    <property type="term" value="C:cytosol"/>
    <property type="evidence" value="ECO:0007669"/>
    <property type="project" value="TreeGrafter"/>
</dbReference>
<reference evidence="2 3" key="1">
    <citation type="journal article" date="2013" name="Genome Announc.">
        <title>Draft Genome Sequences of Mycoplasma alkalescens, Mycoplasma arginini, and Mycoplasma bovigenitalium, Three Species with Equivocal Pathogenic Status for Cattle.</title>
        <authorList>
            <person name="Manso-Silvan L."/>
            <person name="Tardy F."/>
            <person name="Baranowski E."/>
            <person name="Barre A."/>
            <person name="Blanchard A."/>
            <person name="Breton M."/>
            <person name="Couture C."/>
            <person name="Citti C."/>
            <person name="Dordet-Frisoni E."/>
            <person name="Dupuy V."/>
            <person name="Gaurivaud P."/>
            <person name="Jacob D."/>
            <person name="Lemaitre C."/>
            <person name="Nikolski M."/>
            <person name="Nouvel L.X."/>
            <person name="Poumarat F."/>
            <person name="Thebault P."/>
            <person name="Theil S."/>
            <person name="Thiaucourt F."/>
            <person name="Sirand-Pugnet P."/>
        </authorList>
    </citation>
    <scope>NUCLEOTIDE SEQUENCE [LARGE SCALE GENOMIC DNA]</scope>
    <source>
        <strain evidence="2 3">51080</strain>
    </source>
</reference>
<dbReference type="RefSeq" id="WP_004420914.1">
    <property type="nucleotide sequence ID" value="NZ_AORH01000028.1"/>
</dbReference>